<dbReference type="InterPro" id="IPR010998">
    <property type="entry name" value="Integrase_recombinase_N"/>
</dbReference>
<evidence type="ECO:0000259" key="2">
    <source>
        <dbReference type="Pfam" id="PF13102"/>
    </source>
</evidence>
<keyword evidence="5" id="KW-1185">Reference proteome</keyword>
<proteinExistence type="predicted"/>
<dbReference type="Gene3D" id="1.10.150.130">
    <property type="match status" value="1"/>
</dbReference>
<evidence type="ECO:0000313" key="5">
    <source>
        <dbReference type="Proteomes" id="UP001324380"/>
    </source>
</evidence>
<sequence length="318" mass="36801">MVTYKVLLDTRRAKSDGTYSVQIRITANRISSTANTGVFVKKEFWDEAQSKVFNTHPNAPLLNRKITEFYLKVQKAVIELESENSFSFGELKGRLSTNVVAPKINRVQQFKEYADQLISDMLAINKAGNSIVYQTATNRLMGYAGNPKLKFTDITYTFLEGFKRQLIKDGVKVNSISNSDIEAKTKEESLAYLKGCFDTYELIRELAVKEKNQGSKDMLQNFLDKSFISTFYTSKMRVNEFKVDNYIHEDRVKGYYKSFDLLQEAYKEQDKQFTPTYSIEDYAIGDKDRIYRQSKVTIKEQQKETIGFTKFRSKQTYG</sequence>
<organism evidence="4 5">
    <name type="scientific">Mucilaginibacter sabulilitoris</name>
    <dbReference type="NCBI Taxonomy" id="1173583"/>
    <lineage>
        <taxon>Bacteria</taxon>
        <taxon>Pseudomonadati</taxon>
        <taxon>Bacteroidota</taxon>
        <taxon>Sphingobacteriia</taxon>
        <taxon>Sphingobacteriales</taxon>
        <taxon>Sphingobacteriaceae</taxon>
        <taxon>Mucilaginibacter</taxon>
    </lineage>
</organism>
<reference evidence="4 5" key="1">
    <citation type="submission" date="2023-11" db="EMBL/GenBank/DDBJ databases">
        <title>Analysis of the Genomes of Mucilaginibacter gossypii cycad 4 and M. sabulilitoris SNA2: microbes with the potential for plant growth promotion.</title>
        <authorList>
            <person name="Hirsch A.M."/>
            <person name="Humm E."/>
            <person name="Rubbi M."/>
            <person name="Del Vecchio G."/>
            <person name="Ha S.M."/>
            <person name="Pellegrini M."/>
            <person name="Gunsalus R.P."/>
        </authorList>
    </citation>
    <scope>NUCLEOTIDE SEQUENCE [LARGE SCALE GENOMIC DNA]</scope>
    <source>
        <strain evidence="4 5">SNA2</strain>
    </source>
</reference>
<protein>
    <submittedName>
        <fullName evidence="4">Phage integrase SAM-like domain-containing protein</fullName>
    </submittedName>
</protein>
<dbReference type="Pfam" id="PF17293">
    <property type="entry name" value="Arm-DNA-bind_5"/>
    <property type="match status" value="1"/>
</dbReference>
<evidence type="ECO:0000259" key="3">
    <source>
        <dbReference type="Pfam" id="PF17293"/>
    </source>
</evidence>
<dbReference type="InterPro" id="IPR035386">
    <property type="entry name" value="Arm-DNA-bind_5"/>
</dbReference>
<accession>A0ABZ0TLH3</accession>
<evidence type="ECO:0000313" key="4">
    <source>
        <dbReference type="EMBL" id="WPU94016.1"/>
    </source>
</evidence>
<gene>
    <name evidence="4" type="ORF">SNE25_00560</name>
</gene>
<dbReference type="Proteomes" id="UP001324380">
    <property type="component" value="Chromosome"/>
</dbReference>
<keyword evidence="1" id="KW-0238">DNA-binding</keyword>
<feature type="domain" description="Phage integrase SAM-like" evidence="2">
    <location>
        <begin position="110"/>
        <end position="178"/>
    </location>
</feature>
<dbReference type="Pfam" id="PF13102">
    <property type="entry name" value="Phage_int_SAM_5"/>
    <property type="match status" value="1"/>
</dbReference>
<name>A0ABZ0TLH3_9SPHI</name>
<feature type="domain" description="Arm DNA-binding" evidence="3">
    <location>
        <begin position="7"/>
        <end position="85"/>
    </location>
</feature>
<evidence type="ECO:0000256" key="1">
    <source>
        <dbReference type="ARBA" id="ARBA00023125"/>
    </source>
</evidence>
<dbReference type="EMBL" id="CP139558">
    <property type="protein sequence ID" value="WPU94016.1"/>
    <property type="molecule type" value="Genomic_DNA"/>
</dbReference>
<dbReference type="InterPro" id="IPR025269">
    <property type="entry name" value="SAM-like_dom"/>
</dbReference>
<dbReference type="RefSeq" id="WP_321563143.1">
    <property type="nucleotide sequence ID" value="NZ_CP139558.1"/>
</dbReference>